<reference evidence="4" key="1">
    <citation type="journal article" date="2019" name="Int. J. Syst. Evol. Microbiol.">
        <title>The Global Catalogue of Microorganisms (GCM) 10K type strain sequencing project: providing services to taxonomists for standard genome sequencing and annotation.</title>
        <authorList>
            <consortium name="The Broad Institute Genomics Platform"/>
            <consortium name="The Broad Institute Genome Sequencing Center for Infectious Disease"/>
            <person name="Wu L."/>
            <person name="Ma J."/>
        </authorList>
    </citation>
    <scope>NUCLEOTIDE SEQUENCE [LARGE SCALE GENOMIC DNA]</scope>
    <source>
        <strain evidence="4">KCTC 3913</strain>
    </source>
</reference>
<dbReference type="RefSeq" id="WP_377937999.1">
    <property type="nucleotide sequence ID" value="NZ_JBHUMF010000034.1"/>
</dbReference>
<dbReference type="Gene3D" id="3.50.90.10">
    <property type="entry name" value="YerB-like"/>
    <property type="match status" value="1"/>
</dbReference>
<protein>
    <submittedName>
        <fullName evidence="3">DUF3048 domain-containing protein</fullName>
    </submittedName>
</protein>
<dbReference type="Pfam" id="PF17479">
    <property type="entry name" value="DUF3048_C"/>
    <property type="match status" value="1"/>
</dbReference>
<name>A0ABW5RXF4_9BACI</name>
<sequence length="342" mass="38300">MLKKAIVIALSTFALVGCSSEVDDEKEKVEQGTVEPGNNEQVEEAAFQFPLTGERTKQEPEVRSVAVMVNNHPKARPQSGLSQADIVYEVLAEGEITRFLAIFQSEKPEKIGPVRSARDYYIDLAKGYDSLYIAHGYSPKAREMLRGGSIDNLNGIEYDGSLFKRASDRVAPHNSYISYTDIVRGAEDKEFEMSTPPENLSFLEKEEKITGEMVESVTVSYFDNPLFEVVYQYNEEKGKYERYSNGEQTIDYETGEPVLLENIFIAETAHKVVDSAGRRNIDIQSGGEAYLLQEGKMQQVEWENEGGKILPYKDGEQVPFVKGSTWINIIPDNPGLDGSVSY</sequence>
<keyword evidence="4" id="KW-1185">Reference proteome</keyword>
<evidence type="ECO:0000313" key="3">
    <source>
        <dbReference type="EMBL" id="MFD2683055.1"/>
    </source>
</evidence>
<proteinExistence type="predicted"/>
<dbReference type="Pfam" id="PF11258">
    <property type="entry name" value="DUF3048"/>
    <property type="match status" value="1"/>
</dbReference>
<feature type="domain" description="DUF3048" evidence="1">
    <location>
        <begin position="51"/>
        <end position="191"/>
    </location>
</feature>
<dbReference type="InterPro" id="IPR035328">
    <property type="entry name" value="DUF3048_C"/>
</dbReference>
<organism evidence="3 4">
    <name type="scientific">Bacillus seohaeanensis</name>
    <dbReference type="NCBI Taxonomy" id="284580"/>
    <lineage>
        <taxon>Bacteria</taxon>
        <taxon>Bacillati</taxon>
        <taxon>Bacillota</taxon>
        <taxon>Bacilli</taxon>
        <taxon>Bacillales</taxon>
        <taxon>Bacillaceae</taxon>
        <taxon>Bacillus</taxon>
    </lineage>
</organism>
<feature type="domain" description="DUF3048" evidence="2">
    <location>
        <begin position="218"/>
        <end position="327"/>
    </location>
</feature>
<dbReference type="InterPro" id="IPR021416">
    <property type="entry name" value="DUF3048_N"/>
</dbReference>
<accession>A0ABW5RXF4</accession>
<evidence type="ECO:0000259" key="2">
    <source>
        <dbReference type="Pfam" id="PF17479"/>
    </source>
</evidence>
<dbReference type="InterPro" id="IPR023158">
    <property type="entry name" value="YerB-like_sf"/>
</dbReference>
<gene>
    <name evidence="3" type="ORF">ACFSUL_20190</name>
</gene>
<evidence type="ECO:0000259" key="1">
    <source>
        <dbReference type="Pfam" id="PF11258"/>
    </source>
</evidence>
<dbReference type="PROSITE" id="PS51257">
    <property type="entry name" value="PROKAR_LIPOPROTEIN"/>
    <property type="match status" value="1"/>
</dbReference>
<dbReference type="SUPFAM" id="SSF159774">
    <property type="entry name" value="YerB-like"/>
    <property type="match status" value="1"/>
</dbReference>
<comment type="caution">
    <text evidence="3">The sequence shown here is derived from an EMBL/GenBank/DDBJ whole genome shotgun (WGS) entry which is preliminary data.</text>
</comment>
<dbReference type="EMBL" id="JBHUMF010000034">
    <property type="protein sequence ID" value="MFD2683055.1"/>
    <property type="molecule type" value="Genomic_DNA"/>
</dbReference>
<dbReference type="Proteomes" id="UP001597506">
    <property type="component" value="Unassembled WGS sequence"/>
</dbReference>
<evidence type="ECO:0000313" key="4">
    <source>
        <dbReference type="Proteomes" id="UP001597506"/>
    </source>
</evidence>